<protein>
    <submittedName>
        <fullName evidence="1">Aromatase</fullName>
    </submittedName>
</protein>
<evidence type="ECO:0000313" key="2">
    <source>
        <dbReference type="Proteomes" id="UP000241118"/>
    </source>
</evidence>
<organism evidence="1 2">
    <name type="scientific">Saccharothrix carnea</name>
    <dbReference type="NCBI Taxonomy" id="1280637"/>
    <lineage>
        <taxon>Bacteria</taxon>
        <taxon>Bacillati</taxon>
        <taxon>Actinomycetota</taxon>
        <taxon>Actinomycetes</taxon>
        <taxon>Pseudonocardiales</taxon>
        <taxon>Pseudonocardiaceae</taxon>
        <taxon>Saccharothrix</taxon>
    </lineage>
</organism>
<comment type="caution">
    <text evidence="1">The sequence shown here is derived from an EMBL/GenBank/DDBJ whole genome shotgun (WGS) entry which is preliminary data.</text>
</comment>
<dbReference type="AlphaFoldDB" id="A0A2P8I2I8"/>
<reference evidence="1 2" key="1">
    <citation type="submission" date="2018-03" db="EMBL/GenBank/DDBJ databases">
        <title>Genomic Encyclopedia of Type Strains, Phase III (KMG-III): the genomes of soil and plant-associated and newly described type strains.</title>
        <authorList>
            <person name="Whitman W."/>
        </authorList>
    </citation>
    <scope>NUCLEOTIDE SEQUENCE [LARGE SCALE GENOMIC DNA]</scope>
    <source>
        <strain evidence="1 2">CGMCC 4.7097</strain>
    </source>
</reference>
<dbReference type="SUPFAM" id="SSF55961">
    <property type="entry name" value="Bet v1-like"/>
    <property type="match status" value="2"/>
</dbReference>
<dbReference type="RefSeq" id="WP_106618846.1">
    <property type="nucleotide sequence ID" value="NZ_PYAX01000012.1"/>
</dbReference>
<keyword evidence="2" id="KW-1185">Reference proteome</keyword>
<dbReference type="Pfam" id="PF10604">
    <property type="entry name" value="Polyketide_cyc2"/>
    <property type="match status" value="2"/>
</dbReference>
<sequence length="313" mass="34982">MSQPVAREVEHEIKVHAPAEEVYRLIAEVANWPQLFPPSVHVEHLERGDAHERIRIWATANGEAKTWTSRRELDPAALRVDFRQEVSQAPVASMGGAWLVEPLSGDECRVRLLHDYRAVDDDPERLAWIDQAVDRNSTSELAAMKANAELASAGLLTTFDDTVRIEGSAEDAYDFINEAALWQERLPHVARVSLQEDTPGLQVLEMDTRTKDGSVHTTKSVRVCLPHRRIVYKQVVLPALMTLHTGHWLFEPDGDGVVVTSRHTVAINEANIAKVLGEDADLDRARAFVRTALSTNSLATLGHAKDYAESRRR</sequence>
<dbReference type="Proteomes" id="UP000241118">
    <property type="component" value="Unassembled WGS sequence"/>
</dbReference>
<dbReference type="OrthoDB" id="3419705at2"/>
<accession>A0A2P8I2I8</accession>
<gene>
    <name evidence="1" type="ORF">B0I31_112151</name>
</gene>
<dbReference type="CDD" id="cd08861">
    <property type="entry name" value="OtcD1_ARO-CYC_like"/>
    <property type="match status" value="2"/>
</dbReference>
<evidence type="ECO:0000313" key="1">
    <source>
        <dbReference type="EMBL" id="PSL52682.1"/>
    </source>
</evidence>
<dbReference type="Gene3D" id="3.30.530.20">
    <property type="match status" value="2"/>
</dbReference>
<dbReference type="InterPro" id="IPR019587">
    <property type="entry name" value="Polyketide_cyclase/dehydratase"/>
</dbReference>
<name>A0A2P8I2I8_SACCR</name>
<dbReference type="InterPro" id="IPR023393">
    <property type="entry name" value="START-like_dom_sf"/>
</dbReference>
<dbReference type="EMBL" id="PYAX01000012">
    <property type="protein sequence ID" value="PSL52682.1"/>
    <property type="molecule type" value="Genomic_DNA"/>
</dbReference>
<proteinExistence type="predicted"/>